<accession>A0AA42J069</accession>
<gene>
    <name evidence="2" type="ORF">PBV87_05810</name>
</gene>
<dbReference type="Proteomes" id="UP001169242">
    <property type="component" value="Unassembled WGS sequence"/>
</dbReference>
<dbReference type="Pfam" id="PF19845">
    <property type="entry name" value="DUF6320"/>
    <property type="match status" value="1"/>
</dbReference>
<feature type="transmembrane region" description="Helical" evidence="1">
    <location>
        <begin position="161"/>
        <end position="180"/>
    </location>
</feature>
<feature type="transmembrane region" description="Helical" evidence="1">
    <location>
        <begin position="102"/>
        <end position="120"/>
    </location>
</feature>
<proteinExistence type="predicted"/>
<feature type="transmembrane region" description="Helical" evidence="1">
    <location>
        <begin position="76"/>
        <end position="97"/>
    </location>
</feature>
<name>A0AA42J069_9FIRM</name>
<organism evidence="2 3">
    <name type="scientific">Holtiella tumoricola</name>
    <dbReference type="NCBI Taxonomy" id="3018743"/>
    <lineage>
        <taxon>Bacteria</taxon>
        <taxon>Bacillati</taxon>
        <taxon>Bacillota</taxon>
        <taxon>Clostridia</taxon>
        <taxon>Lachnospirales</taxon>
        <taxon>Cellulosilyticaceae</taxon>
        <taxon>Holtiella</taxon>
    </lineage>
</organism>
<dbReference type="AlphaFoldDB" id="A0AA42J069"/>
<feature type="transmembrane region" description="Helical" evidence="1">
    <location>
        <begin position="126"/>
        <end position="149"/>
    </location>
</feature>
<dbReference type="RefSeq" id="WP_271011485.1">
    <property type="nucleotide sequence ID" value="NZ_JAQIFT010000021.1"/>
</dbReference>
<comment type="caution">
    <text evidence="2">The sequence shown here is derived from an EMBL/GenBank/DDBJ whole genome shotgun (WGS) entry which is preliminary data.</text>
</comment>
<keyword evidence="3" id="KW-1185">Reference proteome</keyword>
<dbReference type="InterPro" id="IPR046283">
    <property type="entry name" value="DUF6320"/>
</dbReference>
<evidence type="ECO:0000313" key="3">
    <source>
        <dbReference type="Proteomes" id="UP001169242"/>
    </source>
</evidence>
<keyword evidence="1" id="KW-1133">Transmembrane helix</keyword>
<feature type="transmembrane region" description="Helical" evidence="1">
    <location>
        <begin position="48"/>
        <end position="70"/>
    </location>
</feature>
<sequence>MKYCEKCKANVVGTATYCPLCQNKLVITEIKDDEIFPVLPPTKDRYSLLFKVLTFFSLAVSILSITINFLQPREGWWSILVVGTLGCVWLSVVVAIIKHRNILKYLLYQILIILLFTIFVDYRIGWYGWSITYVLPIIFTGAMIVMYSLSKILKLETGDYMIYLLLDALFGIIPIIFIGSDIVQTDIPSMICIIASIVSVTALIVFEGRNMYHELKRRLHV</sequence>
<keyword evidence="1" id="KW-0812">Transmembrane</keyword>
<dbReference type="EMBL" id="JAQIFT010000021">
    <property type="protein sequence ID" value="MDA3731014.1"/>
    <property type="molecule type" value="Genomic_DNA"/>
</dbReference>
<evidence type="ECO:0000313" key="2">
    <source>
        <dbReference type="EMBL" id="MDA3731014.1"/>
    </source>
</evidence>
<evidence type="ECO:0000256" key="1">
    <source>
        <dbReference type="SAM" id="Phobius"/>
    </source>
</evidence>
<protein>
    <submittedName>
        <fullName evidence="2">DUF6320 domain-containing protein</fullName>
    </submittedName>
</protein>
<keyword evidence="1" id="KW-0472">Membrane</keyword>
<reference evidence="2" key="1">
    <citation type="journal article" date="2023" name="Int. J. Syst. Evol. Microbiol.">
        <title>&lt;i&gt;Holtiella tumoricola&lt;/i&gt; gen. nov. sp. nov., isolated from a human clinical sample.</title>
        <authorList>
            <person name="Allen-Vercoe E."/>
            <person name="Daigneault M.C."/>
            <person name="Vancuren S.J."/>
            <person name="Cochrane K."/>
            <person name="O'Neal L.L."/>
            <person name="Sankaranarayanan K."/>
            <person name="Lawson P.A."/>
        </authorList>
    </citation>
    <scope>NUCLEOTIDE SEQUENCE</scope>
    <source>
        <strain evidence="2">CC70A</strain>
    </source>
</reference>
<feature type="transmembrane region" description="Helical" evidence="1">
    <location>
        <begin position="186"/>
        <end position="206"/>
    </location>
</feature>